<feature type="compositionally biased region" description="Basic and acidic residues" evidence="1">
    <location>
        <begin position="40"/>
        <end position="53"/>
    </location>
</feature>
<accession>A0A7J7FY78</accession>
<sequence length="85" mass="9419">MGSPAELSRPPSTELLNEPNSATRRAPSQPSSVTFQYSRAPDRLRRSEGDRSQRANNANRASREVIPAKSDMGFNRAHNTWIVPA</sequence>
<gene>
    <name evidence="2" type="ORF">HYC85_028699</name>
</gene>
<organism evidence="2 3">
    <name type="scientific">Camellia sinensis</name>
    <name type="common">Tea plant</name>
    <name type="synonym">Thea sinensis</name>
    <dbReference type="NCBI Taxonomy" id="4442"/>
    <lineage>
        <taxon>Eukaryota</taxon>
        <taxon>Viridiplantae</taxon>
        <taxon>Streptophyta</taxon>
        <taxon>Embryophyta</taxon>
        <taxon>Tracheophyta</taxon>
        <taxon>Spermatophyta</taxon>
        <taxon>Magnoliopsida</taxon>
        <taxon>eudicotyledons</taxon>
        <taxon>Gunneridae</taxon>
        <taxon>Pentapetalae</taxon>
        <taxon>asterids</taxon>
        <taxon>Ericales</taxon>
        <taxon>Theaceae</taxon>
        <taxon>Camellia</taxon>
    </lineage>
</organism>
<protein>
    <submittedName>
        <fullName evidence="2">Uncharacterized protein</fullName>
    </submittedName>
</protein>
<dbReference type="EMBL" id="JACBKZ010000014">
    <property type="protein sequence ID" value="KAF5932528.1"/>
    <property type="molecule type" value="Genomic_DNA"/>
</dbReference>
<reference evidence="3" key="1">
    <citation type="journal article" date="2020" name="Nat. Commun.">
        <title>Genome assembly of wild tea tree DASZ reveals pedigree and selection history of tea varieties.</title>
        <authorList>
            <person name="Zhang W."/>
            <person name="Zhang Y."/>
            <person name="Qiu H."/>
            <person name="Guo Y."/>
            <person name="Wan H."/>
            <person name="Zhang X."/>
            <person name="Scossa F."/>
            <person name="Alseekh S."/>
            <person name="Zhang Q."/>
            <person name="Wang P."/>
            <person name="Xu L."/>
            <person name="Schmidt M.H."/>
            <person name="Jia X."/>
            <person name="Li D."/>
            <person name="Zhu A."/>
            <person name="Guo F."/>
            <person name="Chen W."/>
            <person name="Ni D."/>
            <person name="Usadel B."/>
            <person name="Fernie A.R."/>
            <person name="Wen W."/>
        </authorList>
    </citation>
    <scope>NUCLEOTIDE SEQUENCE [LARGE SCALE GENOMIC DNA]</scope>
    <source>
        <strain evidence="3">cv. G240</strain>
    </source>
</reference>
<feature type="compositionally biased region" description="Polar residues" evidence="1">
    <location>
        <begin position="10"/>
        <end position="37"/>
    </location>
</feature>
<evidence type="ECO:0000313" key="3">
    <source>
        <dbReference type="Proteomes" id="UP000593564"/>
    </source>
</evidence>
<comment type="caution">
    <text evidence="2">The sequence shown here is derived from an EMBL/GenBank/DDBJ whole genome shotgun (WGS) entry which is preliminary data.</text>
</comment>
<name>A0A7J7FY78_CAMSI</name>
<evidence type="ECO:0000313" key="2">
    <source>
        <dbReference type="EMBL" id="KAF5932528.1"/>
    </source>
</evidence>
<evidence type="ECO:0000256" key="1">
    <source>
        <dbReference type="SAM" id="MobiDB-lite"/>
    </source>
</evidence>
<proteinExistence type="predicted"/>
<feature type="region of interest" description="Disordered" evidence="1">
    <location>
        <begin position="1"/>
        <end position="71"/>
    </location>
</feature>
<dbReference type="AlphaFoldDB" id="A0A7J7FY78"/>
<reference evidence="2 3" key="2">
    <citation type="submission" date="2020-07" db="EMBL/GenBank/DDBJ databases">
        <title>Genome assembly of wild tea tree DASZ reveals pedigree and selection history of tea varieties.</title>
        <authorList>
            <person name="Zhang W."/>
        </authorList>
    </citation>
    <scope>NUCLEOTIDE SEQUENCE [LARGE SCALE GENOMIC DNA]</scope>
    <source>
        <strain evidence="3">cv. G240</strain>
        <tissue evidence="2">Leaf</tissue>
    </source>
</reference>
<keyword evidence="3" id="KW-1185">Reference proteome</keyword>
<dbReference type="Proteomes" id="UP000593564">
    <property type="component" value="Unassembled WGS sequence"/>
</dbReference>